<organism evidence="2 3">
    <name type="scientific">Hypericibacter terrae</name>
    <dbReference type="NCBI Taxonomy" id="2602015"/>
    <lineage>
        <taxon>Bacteria</taxon>
        <taxon>Pseudomonadati</taxon>
        <taxon>Pseudomonadota</taxon>
        <taxon>Alphaproteobacteria</taxon>
        <taxon>Rhodospirillales</taxon>
        <taxon>Dongiaceae</taxon>
        <taxon>Hypericibacter</taxon>
    </lineage>
</organism>
<feature type="signal peptide" evidence="1">
    <location>
        <begin position="1"/>
        <end position="22"/>
    </location>
</feature>
<evidence type="ECO:0000313" key="2">
    <source>
        <dbReference type="EMBL" id="QEX17808.1"/>
    </source>
</evidence>
<name>A0A5J6MK06_9PROT</name>
<keyword evidence="3" id="KW-1185">Reference proteome</keyword>
<keyword evidence="1" id="KW-0732">Signal</keyword>
<dbReference type="OrthoDB" id="7372280at2"/>
<dbReference type="EMBL" id="CP042906">
    <property type="protein sequence ID" value="QEX17808.1"/>
    <property type="molecule type" value="Genomic_DNA"/>
</dbReference>
<dbReference type="RefSeq" id="WP_151178025.1">
    <property type="nucleotide sequence ID" value="NZ_CP042906.1"/>
</dbReference>
<evidence type="ECO:0000256" key="1">
    <source>
        <dbReference type="SAM" id="SignalP"/>
    </source>
</evidence>
<feature type="chain" id="PRO_5023859603" evidence="1">
    <location>
        <begin position="23"/>
        <end position="106"/>
    </location>
</feature>
<protein>
    <submittedName>
        <fullName evidence="2">Uncharacterized protein</fullName>
    </submittedName>
</protein>
<dbReference type="AlphaFoldDB" id="A0A5J6MK06"/>
<dbReference type="Proteomes" id="UP000326202">
    <property type="component" value="Chromosome"/>
</dbReference>
<reference evidence="2 3" key="1">
    <citation type="submission" date="2019-08" db="EMBL/GenBank/DDBJ databases">
        <title>Hyperibacter terrae gen. nov., sp. nov. and Hyperibacter viscosus sp. nov., two new members in the family Rhodospirillaceae isolated from the rhizosphere of Hypericum perforatum.</title>
        <authorList>
            <person name="Noviana Z."/>
        </authorList>
    </citation>
    <scope>NUCLEOTIDE SEQUENCE [LARGE SCALE GENOMIC DNA]</scope>
    <source>
        <strain evidence="2 3">R5913</strain>
    </source>
</reference>
<proteinExistence type="predicted"/>
<gene>
    <name evidence="2" type="ORF">FRZ44_31110</name>
</gene>
<accession>A0A5J6MK06</accession>
<evidence type="ECO:0000313" key="3">
    <source>
        <dbReference type="Proteomes" id="UP000326202"/>
    </source>
</evidence>
<dbReference type="KEGG" id="htq:FRZ44_31110"/>
<sequence>MFRSFAAAFGLTLVLFAGPVRATEIPKDQSDKDYKECIDSAHDKKYSDDKWAAFCKCNVDGTKAQFTYEEYQKLLSDINAGTLANQDSLNKFKSIASGCSAKTLQP</sequence>